<feature type="region of interest" description="Disordered" evidence="1">
    <location>
        <begin position="82"/>
        <end position="128"/>
    </location>
</feature>
<dbReference type="AlphaFoldDB" id="A0A6C0J5Q6"/>
<dbReference type="EMBL" id="MN740332">
    <property type="protein sequence ID" value="QHU00962.1"/>
    <property type="molecule type" value="Genomic_DNA"/>
</dbReference>
<protein>
    <submittedName>
        <fullName evidence="2">Uncharacterized protein</fullName>
    </submittedName>
</protein>
<feature type="region of interest" description="Disordered" evidence="1">
    <location>
        <begin position="423"/>
        <end position="500"/>
    </location>
</feature>
<reference evidence="2" key="1">
    <citation type="journal article" date="2020" name="Nature">
        <title>Giant virus diversity and host interactions through global metagenomics.</title>
        <authorList>
            <person name="Schulz F."/>
            <person name="Roux S."/>
            <person name="Paez-Espino D."/>
            <person name="Jungbluth S."/>
            <person name="Walsh D.A."/>
            <person name="Denef V.J."/>
            <person name="McMahon K.D."/>
            <person name="Konstantinidis K.T."/>
            <person name="Eloe-Fadrosh E.A."/>
            <person name="Kyrpides N.C."/>
            <person name="Woyke T."/>
        </authorList>
    </citation>
    <scope>NUCLEOTIDE SEQUENCE</scope>
    <source>
        <strain evidence="2">GVMAG-M-3300025860-20</strain>
    </source>
</reference>
<dbReference type="InterPro" id="IPR043910">
    <property type="entry name" value="DUF5767"/>
</dbReference>
<evidence type="ECO:0000256" key="1">
    <source>
        <dbReference type="SAM" id="MobiDB-lite"/>
    </source>
</evidence>
<dbReference type="Pfam" id="PF19071">
    <property type="entry name" value="DUF5767"/>
    <property type="match status" value="1"/>
</dbReference>
<evidence type="ECO:0000313" key="2">
    <source>
        <dbReference type="EMBL" id="QHU00962.1"/>
    </source>
</evidence>
<feature type="compositionally biased region" description="Low complexity" evidence="1">
    <location>
        <begin position="102"/>
        <end position="128"/>
    </location>
</feature>
<sequence>MTIINICLKNNNKISLLTSNMENIIDMISEKQDTSNAYPMQQNVDKIASSISDDITEQPIIKRNGKAIQGIDYGIDLLESKRDDKVVQEPRQRSARQGKLRPQPFAPSSPSSPLGSLGSGGSQASPLSQASPAGYNLYNPLAPYNVQSNRSLPSSPVLLDMPGMLMEPTVPMYGNDAASSVGDYPGSGLFGQNTRDQLTSQYKPQVQELTYEEIRKRKIDGVAAYRKLKSSGYVPEGHKDITMATSLEEIEDVVPRLKDQCDLDKSILTQRQYLIGFSVLVENICGNDEWNYFELNLDGWSMQITDSISKYDDIFEEFYYKYGGAPSIPVEIRFIGMVGLSGYMFHKSRASFERDSLNVPGFDDIMKNDPELRNRYQQRASEMKGNKTVTPNNTNNDGGGMDVMNMVGGLMKGGGLGGLVGMLGGDKKASKKKRSPRPVPGVQNNVSHQRAPYKSPLPVVPPQPTPVRRTRTRVPMDDPDDVDGLLQSMNNNNNDNDNGLHQEVIDLSEIEEFADLD</sequence>
<organism evidence="2">
    <name type="scientific">viral metagenome</name>
    <dbReference type="NCBI Taxonomy" id="1070528"/>
    <lineage>
        <taxon>unclassified sequences</taxon>
        <taxon>metagenomes</taxon>
        <taxon>organismal metagenomes</taxon>
    </lineage>
</organism>
<feature type="compositionally biased region" description="Basic and acidic residues" evidence="1">
    <location>
        <begin position="82"/>
        <end position="92"/>
    </location>
</feature>
<name>A0A6C0J5Q6_9ZZZZ</name>
<proteinExistence type="predicted"/>
<accession>A0A6C0J5Q6</accession>